<comment type="caution">
    <text evidence="3">The sequence shown here is derived from an EMBL/GenBank/DDBJ whole genome shotgun (WGS) entry which is preliminary data.</text>
</comment>
<evidence type="ECO:0000256" key="1">
    <source>
        <dbReference type="SAM" id="MobiDB-lite"/>
    </source>
</evidence>
<dbReference type="EMBL" id="JBHSIW010000007">
    <property type="protein sequence ID" value="MFC4902962.1"/>
    <property type="molecule type" value="Genomic_DNA"/>
</dbReference>
<name>A0ABV9TIY6_9MICC</name>
<organism evidence="3 4">
    <name type="scientific">Kocuria oceani</name>
    <dbReference type="NCBI Taxonomy" id="988827"/>
    <lineage>
        <taxon>Bacteria</taxon>
        <taxon>Bacillati</taxon>
        <taxon>Actinomycetota</taxon>
        <taxon>Actinomycetes</taxon>
        <taxon>Micrococcales</taxon>
        <taxon>Micrococcaceae</taxon>
        <taxon>Kocuria</taxon>
    </lineage>
</organism>
<evidence type="ECO:0000313" key="4">
    <source>
        <dbReference type="Proteomes" id="UP001595797"/>
    </source>
</evidence>
<proteinExistence type="predicted"/>
<feature type="compositionally biased region" description="Gly residues" evidence="1">
    <location>
        <begin position="452"/>
        <end position="463"/>
    </location>
</feature>
<evidence type="ECO:0000313" key="3">
    <source>
        <dbReference type="EMBL" id="MFC4902962.1"/>
    </source>
</evidence>
<gene>
    <name evidence="3" type="ORF">ACFPCS_05200</name>
</gene>
<feature type="signal peptide" evidence="2">
    <location>
        <begin position="1"/>
        <end position="39"/>
    </location>
</feature>
<keyword evidence="2" id="KW-0732">Signal</keyword>
<dbReference type="RefSeq" id="WP_277549749.1">
    <property type="nucleotide sequence ID" value="NZ_JARAMH010000001.1"/>
</dbReference>
<accession>A0ABV9TIY6</accession>
<dbReference type="Gene3D" id="2.60.40.10">
    <property type="entry name" value="Immunoglobulins"/>
    <property type="match status" value="1"/>
</dbReference>
<dbReference type="Proteomes" id="UP001595797">
    <property type="component" value="Unassembled WGS sequence"/>
</dbReference>
<evidence type="ECO:0000256" key="2">
    <source>
        <dbReference type="SAM" id="SignalP"/>
    </source>
</evidence>
<feature type="chain" id="PRO_5047185685" evidence="2">
    <location>
        <begin position="40"/>
        <end position="668"/>
    </location>
</feature>
<protein>
    <submittedName>
        <fullName evidence="3">Uncharacterized protein</fullName>
    </submittedName>
</protein>
<dbReference type="InterPro" id="IPR013783">
    <property type="entry name" value="Ig-like_fold"/>
</dbReference>
<sequence>MSTSTSPQELLRDPPPGLRFRRSLAVSLALALGATGVSAAVAVTKVTETNKQQLTAVGPVSSKYGFPAWYEDRTGTRLELCDDGTNPLCGLAPEEGFDPEQPLALPGNFPHEIFYMLAGSELDLPGGGSAVLTLGLEAAFANEVAPGEQMVFARQRLVVKDGPANSTLSFPHPYGTIEVDTDAEGNAKLVEDISPAVGNFETPLGSNLGPFLKWDTGAPAGYLGNPDVPHRIVGGLRTTFSVSGTNAATGEAVAASTDQFTVQGKIATNTGVKAEQAVATSDATGTYLDVFATSRSDTLEVSGQGIATTPLEKAPGTSELAYARVKVDGALPGEVTVTNLADDPQSTSTVGVSDVSVPTSATYDGTKLTVVARTTSGSAPKVDGFGDTAPGADGTYQGSFDTVAPPVNVTVSTGTSKATVPVVVTDGPVSPVGVPAPPEGEDPGPVTETEGGTPGTGTPGTGTGTPAADAEEPTAAIAPLTASVPRGIATELDGSGSKDNAGAVTYEWSQVSGPEVAFDRKDVAKPKVTVPFFTTTGAAAPVAPDANPVLQLVVTDAAGNTSAPATVTLNSDDQITIAPGARFRAGKEFRLGGTAVVQGAPTLLQPPTSVNVYDMAADGTSKRKLGTAQVDTLGNWELRLRPAPNGTVANVLVQSTRGGEARGAVAAG</sequence>
<reference evidence="4" key="1">
    <citation type="journal article" date="2019" name="Int. J. Syst. Evol. Microbiol.">
        <title>The Global Catalogue of Microorganisms (GCM) 10K type strain sequencing project: providing services to taxonomists for standard genome sequencing and annotation.</title>
        <authorList>
            <consortium name="The Broad Institute Genomics Platform"/>
            <consortium name="The Broad Institute Genome Sequencing Center for Infectious Disease"/>
            <person name="Wu L."/>
            <person name="Ma J."/>
        </authorList>
    </citation>
    <scope>NUCLEOTIDE SEQUENCE [LARGE SCALE GENOMIC DNA]</scope>
    <source>
        <strain evidence="4">CGMCC 4.6946</strain>
    </source>
</reference>
<feature type="region of interest" description="Disordered" evidence="1">
    <location>
        <begin position="428"/>
        <end position="469"/>
    </location>
</feature>
<keyword evidence="4" id="KW-1185">Reference proteome</keyword>